<dbReference type="Gene3D" id="2.60.40.3500">
    <property type="match status" value="1"/>
</dbReference>
<proteinExistence type="inferred from homology"/>
<dbReference type="InterPro" id="IPR002508">
    <property type="entry name" value="MurNAc-LAA_cat"/>
</dbReference>
<evidence type="ECO:0000259" key="11">
    <source>
        <dbReference type="PROSITE" id="PS51782"/>
    </source>
</evidence>
<sequence length="441" mass="48356">MRRWLALMLLLLASTGQAMAANVEGLRLWQAPDSLRLVFDLSGPVEHKLFQLDDPERVVIDLHGAELEQALEAGTGDTWVRKVRSGRHSDGKLRVVLDMQRSVSSNTFLLEPNEKYGHRLVVDLTSESARQAEQDSLMEVVREAERNQKGELRDLIIAIDAGHGGEDPGALGASGTQEKDVVLEVARRLERRVAEAEGMTPLMIRDGDYYVALRDRIRKAREGEADLFVSIHADAFHDARAHGSSVYALSQNGATSEAARRLARSENEADLVGGVRLGDKNDTLASVLLDLSQTGAIEASLAVGREVLQRMGRVNDLHKSHVEQAAFVVLKSPDIPSILVETAFISNPSEERRLNSAGHQRRLADSMMAGIRSYFRENAPPGTVWAERDFGPDEHVVSRGETLSSIAREYRVSPQRLRTANGLNGDMVRAGVTLDIPAGGS</sequence>
<protein>
    <recommendedName>
        <fullName evidence="9">N-acetylmuramoyl-L-alanine amidase AmiC</fullName>
        <ecNumber evidence="4">3.5.1.28</ecNumber>
    </recommendedName>
</protein>
<evidence type="ECO:0000313" key="12">
    <source>
        <dbReference type="EMBL" id="SFC94895.1"/>
    </source>
</evidence>
<dbReference type="SMART" id="SM00257">
    <property type="entry name" value="LysM"/>
    <property type="match status" value="1"/>
</dbReference>
<reference evidence="12 13" key="1">
    <citation type="submission" date="2016-10" db="EMBL/GenBank/DDBJ databases">
        <authorList>
            <person name="de Groot N.N."/>
        </authorList>
    </citation>
    <scope>NUCLEOTIDE SEQUENCE [LARGE SCALE GENOMIC DNA]</scope>
    <source>
        <strain evidence="12 13">HL3</strain>
    </source>
</reference>
<dbReference type="GO" id="GO:0071555">
    <property type="term" value="P:cell wall organization"/>
    <property type="evidence" value="ECO:0007669"/>
    <property type="project" value="UniProtKB-KW"/>
</dbReference>
<dbReference type="Pfam" id="PF01520">
    <property type="entry name" value="Amidase_3"/>
    <property type="match status" value="1"/>
</dbReference>
<gene>
    <name evidence="12" type="ORF">SAMN05660831_00196</name>
</gene>
<comment type="similarity">
    <text evidence="3">Belongs to the N-acetylmuramoyl-L-alanine amidase 3 family.</text>
</comment>
<evidence type="ECO:0000256" key="4">
    <source>
        <dbReference type="ARBA" id="ARBA00011901"/>
    </source>
</evidence>
<feature type="chain" id="PRO_5011669796" description="N-acetylmuramoyl-L-alanine amidase AmiC" evidence="10">
    <location>
        <begin position="21"/>
        <end position="441"/>
    </location>
</feature>
<dbReference type="PANTHER" id="PTHR30404:SF0">
    <property type="entry name" value="N-ACETYLMURAMOYL-L-ALANINE AMIDASE AMIC"/>
    <property type="match status" value="1"/>
</dbReference>
<evidence type="ECO:0000256" key="7">
    <source>
        <dbReference type="ARBA" id="ARBA00022801"/>
    </source>
</evidence>
<comment type="catalytic activity">
    <reaction evidence="1">
        <text>Hydrolyzes the link between N-acetylmuramoyl residues and L-amino acid residues in certain cell-wall glycopeptides.</text>
        <dbReference type="EC" id="3.5.1.28"/>
    </reaction>
</comment>
<dbReference type="Pfam" id="PF01476">
    <property type="entry name" value="LysM"/>
    <property type="match status" value="1"/>
</dbReference>
<dbReference type="RefSeq" id="WP_275886920.1">
    <property type="nucleotide sequence ID" value="NZ_FOMJ01000001.1"/>
</dbReference>
<dbReference type="FunFam" id="3.40.630.40:FF:000001">
    <property type="entry name" value="N-acetylmuramoyl-L-alanine amidase"/>
    <property type="match status" value="1"/>
</dbReference>
<dbReference type="Gene3D" id="3.40.630.40">
    <property type="entry name" value="Zn-dependent exopeptidases"/>
    <property type="match status" value="1"/>
</dbReference>
<evidence type="ECO:0000256" key="6">
    <source>
        <dbReference type="ARBA" id="ARBA00022764"/>
    </source>
</evidence>
<keyword evidence="6" id="KW-0574">Periplasm</keyword>
<dbReference type="PANTHER" id="PTHR30404">
    <property type="entry name" value="N-ACETYLMURAMOYL-L-ALANINE AMIDASE"/>
    <property type="match status" value="1"/>
</dbReference>
<accession>A0A1I1NBP9</accession>
<dbReference type="EMBL" id="FOMJ01000001">
    <property type="protein sequence ID" value="SFC94895.1"/>
    <property type="molecule type" value="Genomic_DNA"/>
</dbReference>
<dbReference type="InterPro" id="IPR021731">
    <property type="entry name" value="AMIN_dom"/>
</dbReference>
<evidence type="ECO:0000256" key="8">
    <source>
        <dbReference type="ARBA" id="ARBA00023316"/>
    </source>
</evidence>
<dbReference type="CDD" id="cd02696">
    <property type="entry name" value="MurNAc-LAA"/>
    <property type="match status" value="1"/>
</dbReference>
<evidence type="ECO:0000256" key="5">
    <source>
        <dbReference type="ARBA" id="ARBA00022729"/>
    </source>
</evidence>
<evidence type="ECO:0000256" key="2">
    <source>
        <dbReference type="ARBA" id="ARBA00004418"/>
    </source>
</evidence>
<dbReference type="Pfam" id="PF11741">
    <property type="entry name" value="AMIN"/>
    <property type="match status" value="1"/>
</dbReference>
<dbReference type="GO" id="GO:0009253">
    <property type="term" value="P:peptidoglycan catabolic process"/>
    <property type="evidence" value="ECO:0007669"/>
    <property type="project" value="InterPro"/>
</dbReference>
<dbReference type="SMART" id="SM00646">
    <property type="entry name" value="Ami_3"/>
    <property type="match status" value="1"/>
</dbReference>
<dbReference type="SUPFAM" id="SSF54106">
    <property type="entry name" value="LysM domain"/>
    <property type="match status" value="1"/>
</dbReference>
<dbReference type="AlphaFoldDB" id="A0A1I1NBP9"/>
<dbReference type="Gene3D" id="3.10.350.10">
    <property type="entry name" value="LysM domain"/>
    <property type="match status" value="1"/>
</dbReference>
<evidence type="ECO:0000256" key="3">
    <source>
        <dbReference type="ARBA" id="ARBA00010860"/>
    </source>
</evidence>
<dbReference type="InterPro" id="IPR018392">
    <property type="entry name" value="LysM"/>
</dbReference>
<keyword evidence="13" id="KW-1185">Reference proteome</keyword>
<dbReference type="GO" id="GO:0030288">
    <property type="term" value="C:outer membrane-bounded periplasmic space"/>
    <property type="evidence" value="ECO:0007669"/>
    <property type="project" value="TreeGrafter"/>
</dbReference>
<evidence type="ECO:0000256" key="9">
    <source>
        <dbReference type="ARBA" id="ARBA00074581"/>
    </source>
</evidence>
<dbReference type="STRING" id="1123397.SAMN05660831_00196"/>
<name>A0A1I1NBP9_9GAMM</name>
<organism evidence="12 13">
    <name type="scientific">Thiohalospira halophila DSM 15071</name>
    <dbReference type="NCBI Taxonomy" id="1123397"/>
    <lineage>
        <taxon>Bacteria</taxon>
        <taxon>Pseudomonadati</taxon>
        <taxon>Pseudomonadota</taxon>
        <taxon>Gammaproteobacteria</taxon>
        <taxon>Thiohalospirales</taxon>
        <taxon>Thiohalospiraceae</taxon>
        <taxon>Thiohalospira</taxon>
    </lineage>
</organism>
<comment type="subcellular location">
    <subcellularLocation>
        <location evidence="2">Periplasm</location>
    </subcellularLocation>
</comment>
<dbReference type="CDD" id="cd00118">
    <property type="entry name" value="LysM"/>
    <property type="match status" value="1"/>
</dbReference>
<dbReference type="Proteomes" id="UP000198611">
    <property type="component" value="Unassembled WGS sequence"/>
</dbReference>
<keyword evidence="5 10" id="KW-0732">Signal</keyword>
<keyword evidence="8" id="KW-0961">Cell wall biogenesis/degradation</keyword>
<dbReference type="InterPro" id="IPR050695">
    <property type="entry name" value="N-acetylmuramoyl_amidase_3"/>
</dbReference>
<evidence type="ECO:0000313" key="13">
    <source>
        <dbReference type="Proteomes" id="UP000198611"/>
    </source>
</evidence>
<keyword evidence="7" id="KW-0378">Hydrolase</keyword>
<feature type="domain" description="LysM" evidence="11">
    <location>
        <begin position="393"/>
        <end position="436"/>
    </location>
</feature>
<feature type="signal peptide" evidence="10">
    <location>
        <begin position="1"/>
        <end position="20"/>
    </location>
</feature>
<dbReference type="GO" id="GO:0008745">
    <property type="term" value="F:N-acetylmuramoyl-L-alanine amidase activity"/>
    <property type="evidence" value="ECO:0007669"/>
    <property type="project" value="UniProtKB-EC"/>
</dbReference>
<dbReference type="SUPFAM" id="SSF53187">
    <property type="entry name" value="Zn-dependent exopeptidases"/>
    <property type="match status" value="1"/>
</dbReference>
<dbReference type="PROSITE" id="PS51782">
    <property type="entry name" value="LYSM"/>
    <property type="match status" value="1"/>
</dbReference>
<evidence type="ECO:0000256" key="1">
    <source>
        <dbReference type="ARBA" id="ARBA00001561"/>
    </source>
</evidence>
<dbReference type="EC" id="3.5.1.28" evidence="4"/>
<dbReference type="InterPro" id="IPR036779">
    <property type="entry name" value="LysM_dom_sf"/>
</dbReference>
<evidence type="ECO:0000256" key="10">
    <source>
        <dbReference type="SAM" id="SignalP"/>
    </source>
</evidence>